<reference evidence="1 2" key="1">
    <citation type="submission" date="2017-10" db="EMBL/GenBank/DDBJ databases">
        <title>Comparative genomics in systemic dimorphic fungi from Ajellomycetaceae.</title>
        <authorList>
            <person name="Munoz J.F."/>
            <person name="Mcewen J.G."/>
            <person name="Clay O.K."/>
            <person name="Cuomo C.A."/>
        </authorList>
    </citation>
    <scope>NUCLEOTIDE SEQUENCE [LARGE SCALE GENOMIC DNA]</scope>
    <source>
        <strain evidence="1 2">UAMH130</strain>
    </source>
</reference>
<proteinExistence type="predicted"/>
<dbReference type="EMBL" id="PDNC01000055">
    <property type="protein sequence ID" value="PGH02801.1"/>
    <property type="molecule type" value="Genomic_DNA"/>
</dbReference>
<comment type="caution">
    <text evidence="1">The sequence shown here is derived from an EMBL/GenBank/DDBJ whole genome shotgun (WGS) entry which is preliminary data.</text>
</comment>
<accession>A0A2B7X1Y9</accession>
<evidence type="ECO:0000313" key="1">
    <source>
        <dbReference type="EMBL" id="PGH02801.1"/>
    </source>
</evidence>
<dbReference type="OrthoDB" id="10641192at2759"/>
<sequence length="87" mass="10221">MLLQEDARFKDYQRCFASVTRGLSIKLLQAKVLDFVLPFNISAMFRTWDWAVEVEICRYEFIASNRHGNNGFRWGLIIKPNPPGTRR</sequence>
<organism evidence="1 2">
    <name type="scientific">Blastomyces parvus</name>
    <dbReference type="NCBI Taxonomy" id="2060905"/>
    <lineage>
        <taxon>Eukaryota</taxon>
        <taxon>Fungi</taxon>
        <taxon>Dikarya</taxon>
        <taxon>Ascomycota</taxon>
        <taxon>Pezizomycotina</taxon>
        <taxon>Eurotiomycetes</taxon>
        <taxon>Eurotiomycetidae</taxon>
        <taxon>Onygenales</taxon>
        <taxon>Ajellomycetaceae</taxon>
        <taxon>Blastomyces</taxon>
    </lineage>
</organism>
<evidence type="ECO:0000313" key="2">
    <source>
        <dbReference type="Proteomes" id="UP000224080"/>
    </source>
</evidence>
<dbReference type="Proteomes" id="UP000224080">
    <property type="component" value="Unassembled WGS sequence"/>
</dbReference>
<protein>
    <submittedName>
        <fullName evidence="1">Uncharacterized protein</fullName>
    </submittedName>
</protein>
<keyword evidence="2" id="KW-1185">Reference proteome</keyword>
<gene>
    <name evidence="1" type="ORF">GX51_04412</name>
</gene>
<dbReference type="AlphaFoldDB" id="A0A2B7X1Y9"/>
<name>A0A2B7X1Y9_9EURO</name>